<dbReference type="GO" id="GO:0016592">
    <property type="term" value="C:mediator complex"/>
    <property type="evidence" value="ECO:0007669"/>
    <property type="project" value="InterPro"/>
</dbReference>
<dbReference type="Proteomes" id="UP001140510">
    <property type="component" value="Unassembled WGS sequence"/>
</dbReference>
<evidence type="ECO:0000256" key="5">
    <source>
        <dbReference type="ARBA" id="ARBA00023163"/>
    </source>
</evidence>
<comment type="similarity">
    <text evidence="2">Belongs to the Mediator complex subunit 9 family.</text>
</comment>
<keyword evidence="7" id="KW-0863">Zinc-finger</keyword>
<keyword evidence="3" id="KW-0805">Transcription regulation</keyword>
<evidence type="ECO:0000256" key="7">
    <source>
        <dbReference type="PROSITE-ProRule" id="PRU00175"/>
    </source>
</evidence>
<name>A0A9W8ZMF1_9PLEO</name>
<dbReference type="EMBL" id="JAPEVA010000002">
    <property type="protein sequence ID" value="KAJ4412667.1"/>
    <property type="molecule type" value="Genomic_DNA"/>
</dbReference>
<dbReference type="GO" id="GO:0006357">
    <property type="term" value="P:regulation of transcription by RNA polymerase II"/>
    <property type="evidence" value="ECO:0007669"/>
    <property type="project" value="InterPro"/>
</dbReference>
<evidence type="ECO:0000256" key="4">
    <source>
        <dbReference type="ARBA" id="ARBA00023159"/>
    </source>
</evidence>
<dbReference type="InterPro" id="IPR011425">
    <property type="entry name" value="Med9"/>
</dbReference>
<keyword evidence="5" id="KW-0804">Transcription</keyword>
<dbReference type="Pfam" id="PF13639">
    <property type="entry name" value="zf-RING_2"/>
    <property type="match status" value="1"/>
</dbReference>
<evidence type="ECO:0000313" key="12">
    <source>
        <dbReference type="Proteomes" id="UP001140510"/>
    </source>
</evidence>
<keyword evidence="7" id="KW-0479">Metal-binding</keyword>
<evidence type="ECO:0000256" key="6">
    <source>
        <dbReference type="ARBA" id="ARBA00023242"/>
    </source>
</evidence>
<dbReference type="InterPro" id="IPR001841">
    <property type="entry name" value="Znf_RING"/>
</dbReference>
<feature type="domain" description="RING-type" evidence="10">
    <location>
        <begin position="299"/>
        <end position="344"/>
    </location>
</feature>
<evidence type="ECO:0000313" key="11">
    <source>
        <dbReference type="EMBL" id="KAJ4412667.1"/>
    </source>
</evidence>
<evidence type="ECO:0000256" key="1">
    <source>
        <dbReference type="ARBA" id="ARBA00004123"/>
    </source>
</evidence>
<feature type="region of interest" description="Disordered" evidence="9">
    <location>
        <begin position="1"/>
        <end position="41"/>
    </location>
</feature>
<comment type="subcellular location">
    <subcellularLocation>
        <location evidence="1">Nucleus</location>
    </subcellularLocation>
</comment>
<dbReference type="Pfam" id="PF07544">
    <property type="entry name" value="Med9"/>
    <property type="match status" value="1"/>
</dbReference>
<evidence type="ECO:0000256" key="9">
    <source>
        <dbReference type="SAM" id="MobiDB-lite"/>
    </source>
</evidence>
<dbReference type="PROSITE" id="PS50089">
    <property type="entry name" value="ZF_RING_2"/>
    <property type="match status" value="1"/>
</dbReference>
<dbReference type="SUPFAM" id="SSF57850">
    <property type="entry name" value="RING/U-box"/>
    <property type="match status" value="1"/>
</dbReference>
<dbReference type="GO" id="GO:0003712">
    <property type="term" value="F:transcription coregulator activity"/>
    <property type="evidence" value="ECO:0007669"/>
    <property type="project" value="InterPro"/>
</dbReference>
<feature type="coiled-coil region" evidence="8">
    <location>
        <begin position="101"/>
        <end position="128"/>
    </location>
</feature>
<evidence type="ECO:0000256" key="2">
    <source>
        <dbReference type="ARBA" id="ARBA00008089"/>
    </source>
</evidence>
<dbReference type="OrthoDB" id="5414694at2759"/>
<gene>
    <name evidence="11" type="ORF">N0V91_000429</name>
</gene>
<dbReference type="GO" id="GO:0008270">
    <property type="term" value="F:zinc ion binding"/>
    <property type="evidence" value="ECO:0007669"/>
    <property type="project" value="UniProtKB-KW"/>
</dbReference>
<keyword evidence="8" id="KW-0175">Coiled coil</keyword>
<evidence type="ECO:0000259" key="10">
    <source>
        <dbReference type="PROSITE" id="PS50089"/>
    </source>
</evidence>
<sequence length="436" mass="47805">MSGAATPHAPASARASLPPTGSATPALQAPASASPGLPPPTTFDILPDLHKLLKRIINAPPADTSSQPAVADQPLEIQHVATAATDIRLKISRAQRAVMSLPEIDRTCEDQEEEIEDLEARVARLKASLRELGRPAETTEDGDTRVHHISRLYDKDNFMCEALFALQLATDPIKNTTASKPMLMVWQARYLSKKCRSARTQGKVGSSTNTVPRPTVDEDYNERIETLMHSLKAELTAVWMDLDDILPYVSLEMSADDASGLDMASVGTLFTAAELAQHQDALHADPSIQDPHRDHRITCALCREPCDADDPALMLRCGHVAGDVCMAAWVASANTQATSCPHCQYPLLSLQAPPKLEQTHCCNLIECYNTVEGLFSYAPTTALEVYGAKTAMKWGDWIMRDIMKGLRRNSSRFRVEVAEVEGEEWIEVVTLKRRGS</sequence>
<dbReference type="Gene3D" id="6.10.280.10">
    <property type="entry name" value="Mediator complex, subunit Med21"/>
    <property type="match status" value="1"/>
</dbReference>
<accession>A0A9W8ZMF1</accession>
<evidence type="ECO:0000256" key="3">
    <source>
        <dbReference type="ARBA" id="ARBA00023015"/>
    </source>
</evidence>
<keyword evidence="7" id="KW-0862">Zinc</keyword>
<dbReference type="AlphaFoldDB" id="A0A9W8ZMF1"/>
<keyword evidence="12" id="KW-1185">Reference proteome</keyword>
<protein>
    <recommendedName>
        <fullName evidence="10">RING-type domain-containing protein</fullName>
    </recommendedName>
</protein>
<proteinExistence type="inferred from homology"/>
<evidence type="ECO:0000256" key="8">
    <source>
        <dbReference type="SAM" id="Coils"/>
    </source>
</evidence>
<keyword evidence="4" id="KW-0010">Activator</keyword>
<reference evidence="11" key="1">
    <citation type="submission" date="2022-10" db="EMBL/GenBank/DDBJ databases">
        <title>Tapping the CABI collections for fungal endophytes: first genome assemblies for Collariella, Neodidymelliopsis, Ascochyta clinopodiicola, Didymella pomorum, Didymosphaeria variabile, Neocosmospora piperis and Neocucurbitaria cava.</title>
        <authorList>
            <person name="Hill R."/>
        </authorList>
    </citation>
    <scope>NUCLEOTIDE SEQUENCE</scope>
    <source>
        <strain evidence="11">IMI 355091</strain>
    </source>
</reference>
<feature type="compositionally biased region" description="Low complexity" evidence="9">
    <location>
        <begin position="1"/>
        <end position="35"/>
    </location>
</feature>
<dbReference type="InterPro" id="IPR013083">
    <property type="entry name" value="Znf_RING/FYVE/PHD"/>
</dbReference>
<dbReference type="Gene3D" id="3.30.40.10">
    <property type="entry name" value="Zinc/RING finger domain, C3HC4 (zinc finger)"/>
    <property type="match status" value="1"/>
</dbReference>
<keyword evidence="6" id="KW-0539">Nucleus</keyword>
<comment type="caution">
    <text evidence="11">The sequence shown here is derived from an EMBL/GenBank/DDBJ whole genome shotgun (WGS) entry which is preliminary data.</text>
</comment>
<organism evidence="11 12">
    <name type="scientific">Didymella pomorum</name>
    <dbReference type="NCBI Taxonomy" id="749634"/>
    <lineage>
        <taxon>Eukaryota</taxon>
        <taxon>Fungi</taxon>
        <taxon>Dikarya</taxon>
        <taxon>Ascomycota</taxon>
        <taxon>Pezizomycotina</taxon>
        <taxon>Dothideomycetes</taxon>
        <taxon>Pleosporomycetidae</taxon>
        <taxon>Pleosporales</taxon>
        <taxon>Pleosporineae</taxon>
        <taxon>Didymellaceae</taxon>
        <taxon>Didymella</taxon>
    </lineage>
</organism>